<feature type="region of interest" description="Disordered" evidence="1">
    <location>
        <begin position="552"/>
        <end position="646"/>
    </location>
</feature>
<accession>A0A8J4YBV5</accession>
<dbReference type="OrthoDB" id="2328924at2759"/>
<organism evidence="2 3">
    <name type="scientific">Chionoecetes opilio</name>
    <name type="common">Atlantic snow crab</name>
    <name type="synonym">Cancer opilio</name>
    <dbReference type="NCBI Taxonomy" id="41210"/>
    <lineage>
        <taxon>Eukaryota</taxon>
        <taxon>Metazoa</taxon>
        <taxon>Ecdysozoa</taxon>
        <taxon>Arthropoda</taxon>
        <taxon>Crustacea</taxon>
        <taxon>Multicrustacea</taxon>
        <taxon>Malacostraca</taxon>
        <taxon>Eumalacostraca</taxon>
        <taxon>Eucarida</taxon>
        <taxon>Decapoda</taxon>
        <taxon>Pleocyemata</taxon>
        <taxon>Brachyura</taxon>
        <taxon>Eubrachyura</taxon>
        <taxon>Majoidea</taxon>
        <taxon>Majidae</taxon>
        <taxon>Chionoecetes</taxon>
    </lineage>
</organism>
<evidence type="ECO:0000256" key="1">
    <source>
        <dbReference type="SAM" id="MobiDB-lite"/>
    </source>
</evidence>
<protein>
    <submittedName>
        <fullName evidence="2">Protein hairless</fullName>
    </submittedName>
</protein>
<feature type="compositionally biased region" description="Basic and acidic residues" evidence="1">
    <location>
        <begin position="441"/>
        <end position="451"/>
    </location>
</feature>
<keyword evidence="3" id="KW-1185">Reference proteome</keyword>
<sequence length="646" mass="68123">MKNKTEVSRTDVCVRVVKGTLEGGGGVMADKIPKMPPSPVSSPPLSPSNSTKIKCESPTVFLGSHSPPPAGPGAEVKGKPGNPIASGSTRVAAVSRPNSAGGEEGKPGGGRLTFFKEGKFVLELSHRQDMGAPAGWVPVKSKTYWPPPSSTTTTTTQHPLRHDTPTSQSVSDDCSSLNSSPWTSDHIRKQPLPRHARSPAAPSLAAPFCFRCPPEARVLRRRLPSGRRRRNPLLQLSLVDIVTKVEGGVEGGEWKVKREGEGGQGRVAARLEKTVRVLRVKAGLRVEGDVTLQSLFEQRGNGGGAGEAVDPVFVSPRKRYLRQMETDQDVPSILQRKKLHGAGLQGSADRGGGLAQISITSSSSSSLSSSASAPHRTAMSVLAPSVYSIESILNHEGAGAGTAAARHSDSFLRTLLKPEVKATPARARERPPDPPPPAPVKAEREPERGDALLDLNRPSPDRYDLSRYGPMAGLYPLAPYMDPRYMMLHSLAPGLVAHTAPQPSEVAQALAAAAAAAATLGSYPIGPLPHIPGAQYYYPPTSVAAQLLRPPTLASRCSPHPPASPSPKTHYPPPTPASPHLSRGASPRGRASPWQPPPHPAHSLSPHPAHSLSPHPAHSLSPHPSLASPLPSPPPQGEARTLSARG</sequence>
<reference evidence="2" key="1">
    <citation type="submission" date="2020-07" db="EMBL/GenBank/DDBJ databases">
        <title>The High-quality genome of the commercially important snow crab, Chionoecetes opilio.</title>
        <authorList>
            <person name="Jeong J.-H."/>
            <person name="Ryu S."/>
        </authorList>
    </citation>
    <scope>NUCLEOTIDE SEQUENCE</scope>
    <source>
        <strain evidence="2">MADBK_172401_WGS</strain>
        <tissue evidence="2">Digestive gland</tissue>
    </source>
</reference>
<feature type="region of interest" description="Disordered" evidence="1">
    <location>
        <begin position="23"/>
        <end position="111"/>
    </location>
</feature>
<name>A0A8J4YBV5_CHIOP</name>
<evidence type="ECO:0000313" key="2">
    <source>
        <dbReference type="EMBL" id="KAG0718490.1"/>
    </source>
</evidence>
<feature type="compositionally biased region" description="Pro residues" evidence="1">
    <location>
        <begin position="559"/>
        <end position="577"/>
    </location>
</feature>
<feature type="compositionally biased region" description="Low complexity" evidence="1">
    <location>
        <begin position="601"/>
        <end position="629"/>
    </location>
</feature>
<proteinExistence type="predicted"/>
<comment type="caution">
    <text evidence="2">The sequence shown here is derived from an EMBL/GenBank/DDBJ whole genome shotgun (WGS) entry which is preliminary data.</text>
</comment>
<feature type="region of interest" description="Disordered" evidence="1">
    <location>
        <begin position="421"/>
        <end position="460"/>
    </location>
</feature>
<evidence type="ECO:0000313" key="3">
    <source>
        <dbReference type="Proteomes" id="UP000770661"/>
    </source>
</evidence>
<feature type="compositionally biased region" description="Pro residues" evidence="1">
    <location>
        <begin position="34"/>
        <end position="46"/>
    </location>
</feature>
<feature type="region of interest" description="Disordered" evidence="1">
    <location>
        <begin position="145"/>
        <end position="200"/>
    </location>
</feature>
<feature type="compositionally biased region" description="Basic and acidic residues" evidence="1">
    <location>
        <begin position="421"/>
        <end position="432"/>
    </location>
</feature>
<dbReference type="AlphaFoldDB" id="A0A8J4YBV5"/>
<dbReference type="Proteomes" id="UP000770661">
    <property type="component" value="Unassembled WGS sequence"/>
</dbReference>
<gene>
    <name evidence="2" type="primary">H</name>
    <name evidence="2" type="ORF">GWK47_052357</name>
</gene>
<feature type="compositionally biased region" description="Low complexity" evidence="1">
    <location>
        <begin position="167"/>
        <end position="180"/>
    </location>
</feature>
<dbReference type="EMBL" id="JACEEZ010015998">
    <property type="protein sequence ID" value="KAG0718490.1"/>
    <property type="molecule type" value="Genomic_DNA"/>
</dbReference>